<dbReference type="AlphaFoldDB" id="A0A067QYT9"/>
<protein>
    <submittedName>
        <fullName evidence="1">Uncharacterized protein</fullName>
    </submittedName>
</protein>
<dbReference type="InParanoid" id="A0A067QYT9"/>
<proteinExistence type="predicted"/>
<evidence type="ECO:0000313" key="2">
    <source>
        <dbReference type="Proteomes" id="UP000027135"/>
    </source>
</evidence>
<dbReference type="Proteomes" id="UP000027135">
    <property type="component" value="Unassembled WGS sequence"/>
</dbReference>
<reference evidence="1 2" key="1">
    <citation type="journal article" date="2014" name="Nat. Commun.">
        <title>Molecular traces of alternative social organization in a termite genome.</title>
        <authorList>
            <person name="Terrapon N."/>
            <person name="Li C."/>
            <person name="Robertson H.M."/>
            <person name="Ji L."/>
            <person name="Meng X."/>
            <person name="Booth W."/>
            <person name="Chen Z."/>
            <person name="Childers C.P."/>
            <person name="Glastad K.M."/>
            <person name="Gokhale K."/>
            <person name="Gowin J."/>
            <person name="Gronenberg W."/>
            <person name="Hermansen R.A."/>
            <person name="Hu H."/>
            <person name="Hunt B.G."/>
            <person name="Huylmans A.K."/>
            <person name="Khalil S.M."/>
            <person name="Mitchell R.D."/>
            <person name="Munoz-Torres M.C."/>
            <person name="Mustard J.A."/>
            <person name="Pan H."/>
            <person name="Reese J.T."/>
            <person name="Scharf M.E."/>
            <person name="Sun F."/>
            <person name="Vogel H."/>
            <person name="Xiao J."/>
            <person name="Yang W."/>
            <person name="Yang Z."/>
            <person name="Yang Z."/>
            <person name="Zhou J."/>
            <person name="Zhu J."/>
            <person name="Brent C.S."/>
            <person name="Elsik C.G."/>
            <person name="Goodisman M.A."/>
            <person name="Liberles D.A."/>
            <person name="Roe R.M."/>
            <person name="Vargo E.L."/>
            <person name="Vilcinskas A."/>
            <person name="Wang J."/>
            <person name="Bornberg-Bauer E."/>
            <person name="Korb J."/>
            <person name="Zhang G."/>
            <person name="Liebig J."/>
        </authorList>
    </citation>
    <scope>NUCLEOTIDE SEQUENCE [LARGE SCALE GENOMIC DNA]</scope>
    <source>
        <tissue evidence="1">Whole organism</tissue>
    </source>
</reference>
<accession>A0A067QYT9</accession>
<organism evidence="1 2">
    <name type="scientific">Zootermopsis nevadensis</name>
    <name type="common">Dampwood termite</name>
    <dbReference type="NCBI Taxonomy" id="136037"/>
    <lineage>
        <taxon>Eukaryota</taxon>
        <taxon>Metazoa</taxon>
        <taxon>Ecdysozoa</taxon>
        <taxon>Arthropoda</taxon>
        <taxon>Hexapoda</taxon>
        <taxon>Insecta</taxon>
        <taxon>Pterygota</taxon>
        <taxon>Neoptera</taxon>
        <taxon>Polyneoptera</taxon>
        <taxon>Dictyoptera</taxon>
        <taxon>Blattodea</taxon>
        <taxon>Blattoidea</taxon>
        <taxon>Termitoidae</taxon>
        <taxon>Termopsidae</taxon>
        <taxon>Zootermopsis</taxon>
    </lineage>
</organism>
<dbReference type="EMBL" id="KK853097">
    <property type="protein sequence ID" value="KDR11454.1"/>
    <property type="molecule type" value="Genomic_DNA"/>
</dbReference>
<keyword evidence="2" id="KW-1185">Reference proteome</keyword>
<evidence type="ECO:0000313" key="1">
    <source>
        <dbReference type="EMBL" id="KDR11454.1"/>
    </source>
</evidence>
<name>A0A067QYT9_ZOONE</name>
<gene>
    <name evidence="1" type="ORF">L798_13460</name>
</gene>
<sequence>MSIAVSPHTRAVCFHPSKHSGRGKCSISTEQKHKTNITNKRHLFRLTFKPFTWHLVTPCVQTNTKQSPMASNSLSRMTHDGPGCQSISCTYVAGKMPTTPFSSPSHHPSACLP</sequence>